<dbReference type="AlphaFoldDB" id="A0A813GHN5"/>
<dbReference type="OrthoDB" id="442092at2759"/>
<proteinExistence type="predicted"/>
<evidence type="ECO:0000256" key="1">
    <source>
        <dbReference type="SAM" id="MobiDB-lite"/>
    </source>
</evidence>
<feature type="region of interest" description="Disordered" evidence="1">
    <location>
        <begin position="13"/>
        <end position="52"/>
    </location>
</feature>
<sequence>DSDSVQKMLARMQGNVQGAKQAQAVQAPARVEASSQASSQRPAAATEKSLVDSEWESLRETVKSSHSRSETSEAGKDILVKFPWLRPEQTAELLQLMEGSCGSYSTEFLSDLARQLSAKLKSLTSSQLALLLSAFLAWPAEGRLRFGEAARDFVSAVTVDVPSRLMELAPHELNCCLASLVSLGCNDQKFFVAVGRSALARHKTFGPKELTALLTILSEARLVHSDLFTSSASVIATRVRELRAVDILRAAR</sequence>
<feature type="non-terminal residue" evidence="2">
    <location>
        <position position="1"/>
    </location>
</feature>
<gene>
    <name evidence="2" type="ORF">PGLA1383_LOCUS41741</name>
</gene>
<accession>A0A813GHN5</accession>
<organism evidence="2 3">
    <name type="scientific">Polarella glacialis</name>
    <name type="common">Dinoflagellate</name>
    <dbReference type="NCBI Taxonomy" id="89957"/>
    <lineage>
        <taxon>Eukaryota</taxon>
        <taxon>Sar</taxon>
        <taxon>Alveolata</taxon>
        <taxon>Dinophyceae</taxon>
        <taxon>Suessiales</taxon>
        <taxon>Suessiaceae</taxon>
        <taxon>Polarella</taxon>
    </lineage>
</organism>
<evidence type="ECO:0000313" key="2">
    <source>
        <dbReference type="EMBL" id="CAE8624635.1"/>
    </source>
</evidence>
<reference evidence="2" key="1">
    <citation type="submission" date="2021-02" db="EMBL/GenBank/DDBJ databases">
        <authorList>
            <person name="Dougan E. K."/>
            <person name="Rhodes N."/>
            <person name="Thang M."/>
            <person name="Chan C."/>
        </authorList>
    </citation>
    <scope>NUCLEOTIDE SEQUENCE</scope>
</reference>
<comment type="caution">
    <text evidence="2">The sequence shown here is derived from an EMBL/GenBank/DDBJ whole genome shotgun (WGS) entry which is preliminary data.</text>
</comment>
<feature type="non-terminal residue" evidence="2">
    <location>
        <position position="252"/>
    </location>
</feature>
<evidence type="ECO:0000313" key="3">
    <source>
        <dbReference type="Proteomes" id="UP000654075"/>
    </source>
</evidence>
<dbReference type="EMBL" id="CAJNNV010028445">
    <property type="protein sequence ID" value="CAE8624635.1"/>
    <property type="molecule type" value="Genomic_DNA"/>
</dbReference>
<dbReference type="Proteomes" id="UP000654075">
    <property type="component" value="Unassembled WGS sequence"/>
</dbReference>
<protein>
    <submittedName>
        <fullName evidence="2">Uncharacterized protein</fullName>
    </submittedName>
</protein>
<name>A0A813GHN5_POLGL</name>
<feature type="compositionally biased region" description="Low complexity" evidence="1">
    <location>
        <begin position="13"/>
        <end position="45"/>
    </location>
</feature>
<keyword evidence="3" id="KW-1185">Reference proteome</keyword>